<feature type="signal peptide" evidence="2">
    <location>
        <begin position="1"/>
        <end position="28"/>
    </location>
</feature>
<dbReference type="InterPro" id="IPR014044">
    <property type="entry name" value="CAP_dom"/>
</dbReference>
<dbReference type="GO" id="GO:0005576">
    <property type="term" value="C:extracellular region"/>
    <property type="evidence" value="ECO:0007669"/>
    <property type="project" value="InterPro"/>
</dbReference>
<dbReference type="AlphaFoldDB" id="A0AAV8UU59"/>
<gene>
    <name evidence="4" type="ORF">NDN08_002081</name>
</gene>
<feature type="region of interest" description="Disordered" evidence="1">
    <location>
        <begin position="143"/>
        <end position="167"/>
    </location>
</feature>
<accession>A0AAV8UU59</accession>
<protein>
    <recommendedName>
        <fullName evidence="3">SCP domain-containing protein</fullName>
    </recommendedName>
</protein>
<organism evidence="4 5">
    <name type="scientific">Rhodosorus marinus</name>
    <dbReference type="NCBI Taxonomy" id="101924"/>
    <lineage>
        <taxon>Eukaryota</taxon>
        <taxon>Rhodophyta</taxon>
        <taxon>Stylonematophyceae</taxon>
        <taxon>Stylonematales</taxon>
        <taxon>Stylonemataceae</taxon>
        <taxon>Rhodosorus</taxon>
    </lineage>
</organism>
<proteinExistence type="predicted"/>
<name>A0AAV8UU59_9RHOD</name>
<dbReference type="InterPro" id="IPR035940">
    <property type="entry name" value="CAP_sf"/>
</dbReference>
<comment type="caution">
    <text evidence="4">The sequence shown here is derived from an EMBL/GenBank/DDBJ whole genome shotgun (WGS) entry which is preliminary data.</text>
</comment>
<dbReference type="PRINTS" id="PR00837">
    <property type="entry name" value="V5TPXLIKE"/>
</dbReference>
<dbReference type="PROSITE" id="PS01009">
    <property type="entry name" value="CRISP_1"/>
    <property type="match status" value="1"/>
</dbReference>
<dbReference type="PANTHER" id="PTHR10334">
    <property type="entry name" value="CYSTEINE-RICH SECRETORY PROTEIN-RELATED"/>
    <property type="match status" value="1"/>
</dbReference>
<feature type="chain" id="PRO_5043978714" description="SCP domain-containing protein" evidence="2">
    <location>
        <begin position="29"/>
        <end position="435"/>
    </location>
</feature>
<keyword evidence="2" id="KW-0732">Signal</keyword>
<evidence type="ECO:0000259" key="3">
    <source>
        <dbReference type="SMART" id="SM00198"/>
    </source>
</evidence>
<evidence type="ECO:0000313" key="4">
    <source>
        <dbReference type="EMBL" id="KAJ8905574.1"/>
    </source>
</evidence>
<dbReference type="SMART" id="SM00198">
    <property type="entry name" value="SCP"/>
    <property type="match status" value="1"/>
</dbReference>
<feature type="domain" description="SCP" evidence="3">
    <location>
        <begin position="245"/>
        <end position="397"/>
    </location>
</feature>
<dbReference type="Gene3D" id="3.40.33.10">
    <property type="entry name" value="CAP"/>
    <property type="match status" value="1"/>
</dbReference>
<keyword evidence="5" id="KW-1185">Reference proteome</keyword>
<reference evidence="4 5" key="1">
    <citation type="journal article" date="2023" name="Nat. Commun.">
        <title>Origin of minicircular mitochondrial genomes in red algae.</title>
        <authorList>
            <person name="Lee Y."/>
            <person name="Cho C.H."/>
            <person name="Lee Y.M."/>
            <person name="Park S.I."/>
            <person name="Yang J.H."/>
            <person name="West J.A."/>
            <person name="Bhattacharya D."/>
            <person name="Yoon H.S."/>
        </authorList>
    </citation>
    <scope>NUCLEOTIDE SEQUENCE [LARGE SCALE GENOMIC DNA]</scope>
    <source>
        <strain evidence="4 5">CCMP1338</strain>
        <tissue evidence="4">Whole cell</tissue>
    </source>
</reference>
<dbReference type="SUPFAM" id="SSF55797">
    <property type="entry name" value="PR-1-like"/>
    <property type="match status" value="1"/>
</dbReference>
<feature type="compositionally biased region" description="Polar residues" evidence="1">
    <location>
        <begin position="157"/>
        <end position="167"/>
    </location>
</feature>
<dbReference type="Proteomes" id="UP001157974">
    <property type="component" value="Unassembled WGS sequence"/>
</dbReference>
<evidence type="ECO:0000313" key="5">
    <source>
        <dbReference type="Proteomes" id="UP001157974"/>
    </source>
</evidence>
<evidence type="ECO:0000256" key="2">
    <source>
        <dbReference type="SAM" id="SignalP"/>
    </source>
</evidence>
<dbReference type="Pfam" id="PF00188">
    <property type="entry name" value="CAP"/>
    <property type="match status" value="1"/>
</dbReference>
<dbReference type="EMBL" id="JAMWBK010000004">
    <property type="protein sequence ID" value="KAJ8905574.1"/>
    <property type="molecule type" value="Genomic_DNA"/>
</dbReference>
<dbReference type="InterPro" id="IPR001283">
    <property type="entry name" value="CRISP-related"/>
</dbReference>
<evidence type="ECO:0000256" key="1">
    <source>
        <dbReference type="SAM" id="MobiDB-lite"/>
    </source>
</evidence>
<dbReference type="InterPro" id="IPR018244">
    <property type="entry name" value="Allrgn_V5/Tpx1_CS"/>
</dbReference>
<dbReference type="CDD" id="cd05380">
    <property type="entry name" value="CAP_euk"/>
    <property type="match status" value="1"/>
</dbReference>
<sequence>MMKSRVCAAGFMIVLLALVCERAYGVVAGREVIEQGVSNVELSAPPKISFRQQGSCSDEQKWEVRRGSKAWRMKAVETAQSVKTWYGYNRKAETSQKPLIKVGRARVVIHVDTRSNTASLVIVNKRKAGITKGALRMEIRDLPPSASVEVEDDPSSPRDSYTRSPDGTTLNIKWTQWGRADGVAVKMPSPNFCIRIEVLDNDLVNRVQYMNGLSDVAVGVQASVGSKAKVCLVPKCSGGGGGGGGGGNEWVVEHNKLRNEVKVPPAIWDAEIAQSAQNWANELKNRGCVLQHSSSAFRRSTQYGYLGENLYYQSGYSSSDDIERRSITAFAEEVDDYRFGPSSNSCTRINGGVVGHYTAMVWSGTELLGCADVSCDTGGRLTQLVVCQYGAKLNCQDNCINNLIGGFPFCGRNLPKNTSGQTISRCSDEYTNSGC</sequence>